<dbReference type="GO" id="GO:0008757">
    <property type="term" value="F:S-adenosylmethionine-dependent methyltransferase activity"/>
    <property type="evidence" value="ECO:0007669"/>
    <property type="project" value="InterPro"/>
</dbReference>
<dbReference type="AlphaFoldDB" id="A0A6B0TNT4"/>
<dbReference type="Gene3D" id="3.40.50.150">
    <property type="entry name" value="Vaccinia Virus protein VP39"/>
    <property type="match status" value="1"/>
</dbReference>
<dbReference type="SUPFAM" id="SSF53335">
    <property type="entry name" value="S-adenosyl-L-methionine-dependent methyltransferases"/>
    <property type="match status" value="1"/>
</dbReference>
<feature type="region of interest" description="Disordered" evidence="1">
    <location>
        <begin position="240"/>
        <end position="274"/>
    </location>
</feature>
<feature type="domain" description="Methyltransferase type 11" evidence="2">
    <location>
        <begin position="88"/>
        <end position="131"/>
    </location>
</feature>
<organism evidence="3 4">
    <name type="scientific">Oceanomicrobium pacificus</name>
    <dbReference type="NCBI Taxonomy" id="2692916"/>
    <lineage>
        <taxon>Bacteria</taxon>
        <taxon>Pseudomonadati</taxon>
        <taxon>Pseudomonadota</taxon>
        <taxon>Alphaproteobacteria</taxon>
        <taxon>Rhodobacterales</taxon>
        <taxon>Paracoccaceae</taxon>
        <taxon>Oceanomicrobium</taxon>
    </lineage>
</organism>
<dbReference type="GO" id="GO:0032259">
    <property type="term" value="P:methylation"/>
    <property type="evidence" value="ECO:0007669"/>
    <property type="project" value="UniProtKB-KW"/>
</dbReference>
<dbReference type="Proteomes" id="UP000436016">
    <property type="component" value="Unassembled WGS sequence"/>
</dbReference>
<dbReference type="EMBL" id="WUWG01000001">
    <property type="protein sequence ID" value="MXU64249.1"/>
    <property type="molecule type" value="Genomic_DNA"/>
</dbReference>
<sequence length="274" mass="29889">MHLDVVDLRSFYYRTKLGRAVQRDLRSALAALIGEDAGKTVVGFGFAAPFLRPYLEAGAATLCLMPGQQGVMPWPPGMDNVSVLVEETHWPVDSGSVDTLIVAHGLETCEQPAMLLQEMWRVLAPGGRAFFIVPNRAGSWARSEQTPFGYGRPYSFQQLERQLRDNRFEPQTHGVALFAPPSQKRFWLRVGGLCERIGRGMDSSILSGALLIEATKQVYAGTRDGKRDLVLSPLDVLEGLTKPRPKPALGRVGPPASAPRPAARATLRRGSATG</sequence>
<name>A0A6B0TNT4_9RHOB</name>
<keyword evidence="3" id="KW-0808">Transferase</keyword>
<evidence type="ECO:0000313" key="3">
    <source>
        <dbReference type="EMBL" id="MXU64249.1"/>
    </source>
</evidence>
<feature type="compositionally biased region" description="Low complexity" evidence="1">
    <location>
        <begin position="259"/>
        <end position="274"/>
    </location>
</feature>
<dbReference type="RefSeq" id="WP_160851431.1">
    <property type="nucleotide sequence ID" value="NZ_WUWG01000001.1"/>
</dbReference>
<evidence type="ECO:0000259" key="2">
    <source>
        <dbReference type="Pfam" id="PF08241"/>
    </source>
</evidence>
<keyword evidence="4" id="KW-1185">Reference proteome</keyword>
<dbReference type="InterPro" id="IPR029063">
    <property type="entry name" value="SAM-dependent_MTases_sf"/>
</dbReference>
<keyword evidence="3" id="KW-0489">Methyltransferase</keyword>
<reference evidence="3 4" key="1">
    <citation type="submission" date="2019-12" db="EMBL/GenBank/DDBJ databases">
        <title>Strain KN286 was isolated from seawater, which was collected from Caroline Seamount in the tropical western Pacific.</title>
        <authorList>
            <person name="Wang Q."/>
        </authorList>
    </citation>
    <scope>NUCLEOTIDE SEQUENCE [LARGE SCALE GENOMIC DNA]</scope>
    <source>
        <strain evidence="3 4">KN286</strain>
    </source>
</reference>
<comment type="caution">
    <text evidence="3">The sequence shown here is derived from an EMBL/GenBank/DDBJ whole genome shotgun (WGS) entry which is preliminary data.</text>
</comment>
<evidence type="ECO:0000313" key="4">
    <source>
        <dbReference type="Proteomes" id="UP000436016"/>
    </source>
</evidence>
<protein>
    <submittedName>
        <fullName evidence="3">Methyltransferase domain-containing protein</fullName>
    </submittedName>
</protein>
<dbReference type="Pfam" id="PF08241">
    <property type="entry name" value="Methyltransf_11"/>
    <property type="match status" value="1"/>
</dbReference>
<proteinExistence type="predicted"/>
<evidence type="ECO:0000256" key="1">
    <source>
        <dbReference type="SAM" id="MobiDB-lite"/>
    </source>
</evidence>
<dbReference type="InterPro" id="IPR013216">
    <property type="entry name" value="Methyltransf_11"/>
</dbReference>
<gene>
    <name evidence="3" type="ORF">GSH16_02230</name>
</gene>
<accession>A0A6B0TNT4</accession>